<evidence type="ECO:0000313" key="6">
    <source>
        <dbReference type="EMBL" id="ORE12202.1"/>
    </source>
</evidence>
<feature type="coiled-coil region" evidence="3">
    <location>
        <begin position="64"/>
        <end position="98"/>
    </location>
</feature>
<evidence type="ECO:0000259" key="4">
    <source>
        <dbReference type="Pfam" id="PF04495"/>
    </source>
</evidence>
<evidence type="ECO:0000313" key="7">
    <source>
        <dbReference type="Proteomes" id="UP000242381"/>
    </source>
</evidence>
<dbReference type="InterPro" id="IPR036034">
    <property type="entry name" value="PDZ_sf"/>
</dbReference>
<name>A0A0A1NND6_RHIZD</name>
<dbReference type="InterPro" id="IPR040815">
    <property type="entry name" value="Nas2_N"/>
</dbReference>
<reference evidence="6 7" key="1">
    <citation type="journal article" date="2016" name="Proc. Natl. Acad. Sci. U.S.A.">
        <title>Lipid metabolic changes in an early divergent fungus govern the establishment of a mutualistic symbiosis with endobacteria.</title>
        <authorList>
            <person name="Lastovetsky O.A."/>
            <person name="Gaspar M.L."/>
            <person name="Mondo S.J."/>
            <person name="LaButti K.M."/>
            <person name="Sandor L."/>
            <person name="Grigoriev I.V."/>
            <person name="Henry S.A."/>
            <person name="Pawlowska T.E."/>
        </authorList>
    </citation>
    <scope>NUCLEOTIDE SEQUENCE [LARGE SCALE GENOMIC DNA]</scope>
    <source>
        <strain evidence="6 7">ATCC 11559</strain>
    </source>
</reference>
<feature type="domain" description="PDZ GRASP-type" evidence="4">
    <location>
        <begin position="122"/>
        <end position="203"/>
    </location>
</feature>
<dbReference type="Gene3D" id="2.30.42.10">
    <property type="match status" value="1"/>
</dbReference>
<sequence length="206" mass="22894">MGLPPPKDFEGLVKEAQELIQKKDNMENTLQEYEQVLHTAGVGMNDPLVDRLGFPRADVDVVMVRATRNQVHRLRNDIRSVTSEIERLLVEIHQMKKADESDSASTNDIKPSHDTIIPFAVVNAVAPDSPAYLAGLRRQHKIIQFGPINKDNHQGLQALNTFVSSSENQQIQVKALKEDGSIIDFTVTPRMGWGGRGSLGCHLLPL</sequence>
<dbReference type="PANTHER" id="PTHR12651">
    <property type="entry name" value="26S PROTEASOME NON-ATPASE REGULATORY SUBUNIT 9"/>
    <property type="match status" value="1"/>
</dbReference>
<dbReference type="FunFam" id="2.30.42.10:FF:000107">
    <property type="entry name" value="26S proteasome non-ATPase regulatory subunit 9"/>
    <property type="match status" value="1"/>
</dbReference>
<dbReference type="GO" id="GO:0005737">
    <property type="term" value="C:cytoplasm"/>
    <property type="evidence" value="ECO:0007669"/>
    <property type="project" value="TreeGrafter"/>
</dbReference>
<dbReference type="AlphaFoldDB" id="A0A0A1NND6"/>
<dbReference type="PANTHER" id="PTHR12651:SF1">
    <property type="entry name" value="26S PROTEASOME NON-ATPASE REGULATORY SUBUNIT 9"/>
    <property type="match status" value="1"/>
</dbReference>
<dbReference type="InterPro" id="IPR035269">
    <property type="entry name" value="PSMD9"/>
</dbReference>
<dbReference type="OMA" id="DWGGRGM"/>
<feature type="domain" description="Nas2 N-terminal" evidence="5">
    <location>
        <begin position="17"/>
        <end position="94"/>
    </location>
</feature>
<dbReference type="InterPro" id="IPR024958">
    <property type="entry name" value="GRASP_PDZ"/>
</dbReference>
<dbReference type="VEuPathDB" id="FungiDB:BCV72DRAFT_303174"/>
<dbReference type="Pfam" id="PF18265">
    <property type="entry name" value="Nas2_N"/>
    <property type="match status" value="1"/>
</dbReference>
<dbReference type="EMBL" id="KV921794">
    <property type="protein sequence ID" value="ORE12202.1"/>
    <property type="molecule type" value="Genomic_DNA"/>
</dbReference>
<dbReference type="Pfam" id="PF04495">
    <property type="entry name" value="GRASP55_65"/>
    <property type="match status" value="1"/>
</dbReference>
<accession>A0A0A1NND6</accession>
<evidence type="ECO:0000256" key="3">
    <source>
        <dbReference type="SAM" id="Coils"/>
    </source>
</evidence>
<evidence type="ECO:0000256" key="2">
    <source>
        <dbReference type="ARBA" id="ARBA00068021"/>
    </source>
</evidence>
<dbReference type="GO" id="GO:0070682">
    <property type="term" value="P:proteasome regulatory particle assembly"/>
    <property type="evidence" value="ECO:0007669"/>
    <property type="project" value="InterPro"/>
</dbReference>
<organism evidence="6 7">
    <name type="scientific">Rhizopus microsporus</name>
    <dbReference type="NCBI Taxonomy" id="58291"/>
    <lineage>
        <taxon>Eukaryota</taxon>
        <taxon>Fungi</taxon>
        <taxon>Fungi incertae sedis</taxon>
        <taxon>Mucoromycota</taxon>
        <taxon>Mucoromycotina</taxon>
        <taxon>Mucoromycetes</taxon>
        <taxon>Mucorales</taxon>
        <taxon>Mucorineae</taxon>
        <taxon>Rhizopodaceae</taxon>
        <taxon>Rhizopus</taxon>
    </lineage>
</organism>
<evidence type="ECO:0000259" key="5">
    <source>
        <dbReference type="Pfam" id="PF18265"/>
    </source>
</evidence>
<dbReference type="Gene3D" id="6.10.140.1710">
    <property type="match status" value="1"/>
</dbReference>
<gene>
    <name evidence="6" type="ORF">BCV71DRAFT_230458</name>
</gene>
<dbReference type="SUPFAM" id="SSF50156">
    <property type="entry name" value="PDZ domain-like"/>
    <property type="match status" value="1"/>
</dbReference>
<dbReference type="Proteomes" id="UP000242381">
    <property type="component" value="Unassembled WGS sequence"/>
</dbReference>
<proteinExistence type="predicted"/>
<feature type="coiled-coil region" evidence="3">
    <location>
        <begin position="9"/>
        <end position="36"/>
    </location>
</feature>
<evidence type="ECO:0000256" key="1">
    <source>
        <dbReference type="ARBA" id="ARBA00023186"/>
    </source>
</evidence>
<protein>
    <recommendedName>
        <fullName evidence="2">Probable 26S proteasome regulatory subunit p27</fullName>
    </recommendedName>
</protein>
<keyword evidence="1" id="KW-0143">Chaperone</keyword>
<keyword evidence="3" id="KW-0175">Coiled coil</keyword>
<dbReference type="GO" id="GO:0005634">
    <property type="term" value="C:nucleus"/>
    <property type="evidence" value="ECO:0007669"/>
    <property type="project" value="TreeGrafter"/>
</dbReference>